<feature type="compositionally biased region" description="Acidic residues" evidence="1">
    <location>
        <begin position="60"/>
        <end position="100"/>
    </location>
</feature>
<evidence type="ECO:0000313" key="3">
    <source>
        <dbReference type="Proteomes" id="UP001148312"/>
    </source>
</evidence>
<dbReference type="EMBL" id="JAPWDQ010000001">
    <property type="protein sequence ID" value="KAJ5494932.1"/>
    <property type="molecule type" value="Genomic_DNA"/>
</dbReference>
<evidence type="ECO:0000313" key="2">
    <source>
        <dbReference type="EMBL" id="KAJ5494932.1"/>
    </source>
</evidence>
<proteinExistence type="predicted"/>
<evidence type="ECO:0000256" key="1">
    <source>
        <dbReference type="SAM" id="MobiDB-lite"/>
    </source>
</evidence>
<feature type="region of interest" description="Disordered" evidence="1">
    <location>
        <begin position="45"/>
        <end position="100"/>
    </location>
</feature>
<sequence length="678" mass="77920">MPSNVGRLYFCLSTRQPIFSYLIKVSPTLGQEAKFIISMENDGETRKGNGVSLKRSRMDFEDDGSTEDDIGNDEFDDSEEEEWWKEDESSDDSEEMDCEQDIEEHERIQMDENFVAKCTCDGVAVATTLARYIHREGVRSEFWERMEEPSEETCDVAFHVFHRYGTVKTKYKDHPVQRGTGIWGKQLDHGPLFLIENVHVTAMELRRKGLGQRVVSLLLEKAKRFWLDDKPDGEDADLFYGSNEAFERAWTLHALVSPGILTPDIESQLVGKSAEERLMTRVRVQSGAIDFWRSCGFRRIGASRCFAFSFDLQHQSRNLGLTSDFDPRRSHAEDLEDEELEVIYEADRSTEVKRLKMDRLRDSLPLHHAALTLTDEELKAFFVSHVSGEFGWDRVTNSEATLLHLTASELKPLSTRWLLENVQHADTWKTARDIDGYTPLEALQEKLEIMRTRKSFGLFRILNVSDHFKGYPDTAVYCLSMLLEMDASGLDKACLRYGCTCGECLEGFISPRMRSSLICQGETNYDLNQEEIDDGSFWIQDNDYTLVHLDPDVRRNLKTKKSLRKGFVNIFRIAVECLNAGRAPTAANIEWRCNNRSEWPPDTKNYLRRAGTQMGCRAVLRYMLDVAKEEDEKAGNGECQLILKKEWSDLPTCRNDHEFEFAARACGYSDDDFISFPC</sequence>
<organism evidence="2 3">
    <name type="scientific">Penicillium diatomitis</name>
    <dbReference type="NCBI Taxonomy" id="2819901"/>
    <lineage>
        <taxon>Eukaryota</taxon>
        <taxon>Fungi</taxon>
        <taxon>Dikarya</taxon>
        <taxon>Ascomycota</taxon>
        <taxon>Pezizomycotina</taxon>
        <taxon>Eurotiomycetes</taxon>
        <taxon>Eurotiomycetidae</taxon>
        <taxon>Eurotiales</taxon>
        <taxon>Aspergillaceae</taxon>
        <taxon>Penicillium</taxon>
    </lineage>
</organism>
<reference evidence="2" key="2">
    <citation type="journal article" date="2023" name="IMA Fungus">
        <title>Comparative genomic study of the Penicillium genus elucidates a diverse pangenome and 15 lateral gene transfer events.</title>
        <authorList>
            <person name="Petersen C."/>
            <person name="Sorensen T."/>
            <person name="Nielsen M.R."/>
            <person name="Sondergaard T.E."/>
            <person name="Sorensen J.L."/>
            <person name="Fitzpatrick D.A."/>
            <person name="Frisvad J.C."/>
            <person name="Nielsen K.L."/>
        </authorList>
    </citation>
    <scope>NUCLEOTIDE SEQUENCE</scope>
    <source>
        <strain evidence="2">IBT 30728</strain>
    </source>
</reference>
<keyword evidence="3" id="KW-1185">Reference proteome</keyword>
<dbReference type="GeneID" id="81619901"/>
<dbReference type="Proteomes" id="UP001148312">
    <property type="component" value="Unassembled WGS sequence"/>
</dbReference>
<dbReference type="AlphaFoldDB" id="A0A9X0C1U8"/>
<dbReference type="RefSeq" id="XP_056793945.1">
    <property type="nucleotide sequence ID" value="XM_056929652.1"/>
</dbReference>
<reference evidence="2" key="1">
    <citation type="submission" date="2022-12" db="EMBL/GenBank/DDBJ databases">
        <authorList>
            <person name="Petersen C."/>
        </authorList>
    </citation>
    <scope>NUCLEOTIDE SEQUENCE</scope>
    <source>
        <strain evidence="2">IBT 30728</strain>
    </source>
</reference>
<gene>
    <name evidence="2" type="ORF">N7539_000048</name>
</gene>
<accession>A0A9X0C1U8</accession>
<protein>
    <submittedName>
        <fullName evidence="2">Zinc knuckle transcription factor</fullName>
    </submittedName>
</protein>
<name>A0A9X0C1U8_9EURO</name>
<comment type="caution">
    <text evidence="2">The sequence shown here is derived from an EMBL/GenBank/DDBJ whole genome shotgun (WGS) entry which is preliminary data.</text>
</comment>